<dbReference type="Gene3D" id="2.40.128.630">
    <property type="match status" value="1"/>
</dbReference>
<dbReference type="AlphaFoldDB" id="K6WAY0"/>
<dbReference type="InterPro" id="IPR051200">
    <property type="entry name" value="Host-pathogen_enzymatic-act"/>
</dbReference>
<dbReference type="InterPro" id="IPR011047">
    <property type="entry name" value="Quinoprotein_ADH-like_sf"/>
</dbReference>
<dbReference type="STRING" id="1184609.KILIM_036_00020"/>
<dbReference type="SMART" id="SM00564">
    <property type="entry name" value="PQQ"/>
    <property type="match status" value="3"/>
</dbReference>
<proteinExistence type="predicted"/>
<dbReference type="eggNOG" id="COG1520">
    <property type="taxonomic scope" value="Bacteria"/>
</dbReference>
<dbReference type="PROSITE" id="PS51318">
    <property type="entry name" value="TAT"/>
    <property type="match status" value="1"/>
</dbReference>
<gene>
    <name evidence="2" type="ORF">KILIM_036_00020</name>
</gene>
<dbReference type="Gene3D" id="2.130.10.10">
    <property type="entry name" value="YVTN repeat-like/Quinoprotein amine dehydrogenase"/>
    <property type="match status" value="1"/>
</dbReference>
<dbReference type="OrthoDB" id="3904067at2"/>
<evidence type="ECO:0000313" key="3">
    <source>
        <dbReference type="Proteomes" id="UP000008366"/>
    </source>
</evidence>
<dbReference type="PANTHER" id="PTHR47197:SF3">
    <property type="entry name" value="DIHYDRO-HEME D1 DEHYDROGENASE"/>
    <property type="match status" value="1"/>
</dbReference>
<dbReference type="Pfam" id="PF13360">
    <property type="entry name" value="PQQ_2"/>
    <property type="match status" value="1"/>
</dbReference>
<evidence type="ECO:0000313" key="2">
    <source>
        <dbReference type="EMBL" id="GAB96375.1"/>
    </source>
</evidence>
<dbReference type="InterPro" id="IPR006311">
    <property type="entry name" value="TAT_signal"/>
</dbReference>
<dbReference type="InterPro" id="IPR015943">
    <property type="entry name" value="WD40/YVTN_repeat-like_dom_sf"/>
</dbReference>
<reference evidence="2 3" key="1">
    <citation type="submission" date="2012-08" db="EMBL/GenBank/DDBJ databases">
        <title>Whole genome shotgun sequence of Kineosphaera limosa NBRC 100340.</title>
        <authorList>
            <person name="Yoshida I."/>
            <person name="Isaki S."/>
            <person name="Hosoyama A."/>
            <person name="Tsuchikane K."/>
            <person name="Katsumata H."/>
            <person name="Ando Y."/>
            <person name="Ohji S."/>
            <person name="Hamada M."/>
            <person name="Tamura T."/>
            <person name="Yamazoe A."/>
            <person name="Yamazaki S."/>
            <person name="Fujita N."/>
        </authorList>
    </citation>
    <scope>NUCLEOTIDE SEQUENCE [LARGE SCALE GENOMIC DNA]</scope>
    <source>
        <strain evidence="2 3">NBRC 100340</strain>
    </source>
</reference>
<dbReference type="SUPFAM" id="SSF82171">
    <property type="entry name" value="DPP6 N-terminal domain-like"/>
    <property type="match status" value="1"/>
</dbReference>
<name>K6WAY0_9MICO</name>
<accession>K6WAY0</accession>
<comment type="caution">
    <text evidence="2">The sequence shown here is derived from an EMBL/GenBank/DDBJ whole genome shotgun (WGS) entry which is preliminary data.</text>
</comment>
<protein>
    <recommendedName>
        <fullName evidence="1">Pyrrolo-quinoline quinone repeat domain-containing protein</fullName>
    </recommendedName>
</protein>
<dbReference type="Proteomes" id="UP000008366">
    <property type="component" value="Unassembled WGS sequence"/>
</dbReference>
<dbReference type="SUPFAM" id="SSF50998">
    <property type="entry name" value="Quinoprotein alcohol dehydrogenase-like"/>
    <property type="match status" value="1"/>
</dbReference>
<sequence>METNSTATHPGVRTLTRRTMLQATGALGLAAGLGSLAGAEPAAAAPRPGGRAKVTSLGPALVRFSLMSAVLAGDILYIGSRNILPARVLAYDVVARKIVGRTDIPTGYAIQAMAADPSGRYLYIGMLANTTGAANLYRWDLSDRSRPAEALGEIGDRDVRDMAVAPDGTAFAVGSGSSTPPALWQFDPATKQITNLGTPDEAATTARAVAATATTVFFGAGSQLGGGSGTSRASLFAYDRAARTFANITPKEMLVDPSIREMAVVGDRLVAGTAATGQDAKIAVIDLADPSKYQLATLSEQFSKTYAADGETVYYATANTLESISTKDAKVTKVDFDGPTLGEVWGIGTHKGSVIVASGFGFIAHIDPRTKKSTIVDLHDVGAEGGAQSAMGIAAGGGYVYVGGNNTIARHSMRRHGRTEYLPAPGEMKDAEVLRGVLYTGQYSGQGIWTYDPRSRRAPRQAAAFPSAQNRPLDTCWDPVRRRLLVAVQADTEGGGALWTFDPASKRSAHFDNPIDDVQLVRAVATRRGTAYLGGDNAQATGPRGTVVAFDPAKGKELWRLETKQAFGVGSLAVVGKHLYGMALKGGFFVIDLDTRKIVHTADHGAVCPQWSSMIVNRGHVYVASDTTLMRFNPTSFAMTVVVPELNGGWYSGCHVNNDESGRLYTLRGTDLVMIEDRP</sequence>
<evidence type="ECO:0000259" key="1">
    <source>
        <dbReference type="Pfam" id="PF13360"/>
    </source>
</evidence>
<dbReference type="EMBL" id="BAHD01000036">
    <property type="protein sequence ID" value="GAB96375.1"/>
    <property type="molecule type" value="Genomic_DNA"/>
</dbReference>
<dbReference type="InterPro" id="IPR018391">
    <property type="entry name" value="PQQ_b-propeller_rpt"/>
</dbReference>
<dbReference type="PANTHER" id="PTHR47197">
    <property type="entry name" value="PROTEIN NIRF"/>
    <property type="match status" value="1"/>
</dbReference>
<organism evidence="2 3">
    <name type="scientific">Kineosphaera limosa NBRC 100340</name>
    <dbReference type="NCBI Taxonomy" id="1184609"/>
    <lineage>
        <taxon>Bacteria</taxon>
        <taxon>Bacillati</taxon>
        <taxon>Actinomycetota</taxon>
        <taxon>Actinomycetes</taxon>
        <taxon>Micrococcales</taxon>
        <taxon>Dermatophilaceae</taxon>
        <taxon>Kineosphaera</taxon>
    </lineage>
</organism>
<keyword evidence="3" id="KW-1185">Reference proteome</keyword>
<feature type="domain" description="Pyrrolo-quinoline quinone repeat" evidence="1">
    <location>
        <begin position="491"/>
        <end position="629"/>
    </location>
</feature>
<dbReference type="InterPro" id="IPR002372">
    <property type="entry name" value="PQQ_rpt_dom"/>
</dbReference>
<dbReference type="RefSeq" id="WP_006592907.1">
    <property type="nucleotide sequence ID" value="NZ_BAHD01000036.1"/>
</dbReference>